<sequence>MGQRRRAEDACARLLEIRTPGWRAEWRPQTGLYHAARVNPRHAGDLIPPFLAHANPSALDAEIRQDGTLTAELRAGLYGLQDEGKLPVYEGPPASA</sequence>
<name>A0A852TWG1_9ACTN</name>
<gene>
    <name evidence="1" type="ORF">HDA32_003191</name>
</gene>
<protein>
    <submittedName>
        <fullName evidence="1">Uncharacterized protein</fullName>
    </submittedName>
</protein>
<dbReference type="AlphaFoldDB" id="A0A852TWG1"/>
<comment type="caution">
    <text evidence="1">The sequence shown here is derived from an EMBL/GenBank/DDBJ whole genome shotgun (WGS) entry which is preliminary data.</text>
</comment>
<proteinExistence type="predicted"/>
<keyword evidence="2" id="KW-1185">Reference proteome</keyword>
<accession>A0A852TWG1</accession>
<evidence type="ECO:0000313" key="1">
    <source>
        <dbReference type="EMBL" id="NYE48071.1"/>
    </source>
</evidence>
<dbReference type="EMBL" id="JACCCC010000001">
    <property type="protein sequence ID" value="NYE48071.1"/>
    <property type="molecule type" value="Genomic_DNA"/>
</dbReference>
<evidence type="ECO:0000313" key="2">
    <source>
        <dbReference type="Proteomes" id="UP000589036"/>
    </source>
</evidence>
<reference evidence="1 2" key="1">
    <citation type="submission" date="2020-07" db="EMBL/GenBank/DDBJ databases">
        <title>Sequencing the genomes of 1000 actinobacteria strains.</title>
        <authorList>
            <person name="Klenk H.-P."/>
        </authorList>
    </citation>
    <scope>NUCLEOTIDE SEQUENCE [LARGE SCALE GENOMIC DNA]</scope>
    <source>
        <strain evidence="1 2">CXB654</strain>
    </source>
</reference>
<dbReference type="Proteomes" id="UP000589036">
    <property type="component" value="Unassembled WGS sequence"/>
</dbReference>
<organism evidence="1 2">
    <name type="scientific">Spinactinospora alkalitolerans</name>
    <dbReference type="NCBI Taxonomy" id="687207"/>
    <lineage>
        <taxon>Bacteria</taxon>
        <taxon>Bacillati</taxon>
        <taxon>Actinomycetota</taxon>
        <taxon>Actinomycetes</taxon>
        <taxon>Streptosporangiales</taxon>
        <taxon>Nocardiopsidaceae</taxon>
        <taxon>Spinactinospora</taxon>
    </lineage>
</organism>